<name>A0A2Z4Y2X2_SUMC1</name>
<dbReference type="EMBL" id="CP030759">
    <property type="protein sequence ID" value="AXA35424.1"/>
    <property type="molecule type" value="Genomic_DNA"/>
</dbReference>
<sequence length="162" mass="18835">MLPKIPPECHLAVRLEVAPFVPYDSLLWKVEVYGGNVQLQEDVFPVTMIDAEVSLSLPLELLNTLGRTRSPYVPLRLRMTRVPEPRLELRLNNLPVGELAFEPKSVFQTREFLIRRELLTDQNTLFFSPNFALPEHPGGETSAERRRRLSFRFFRMELFPLT</sequence>
<accession>A0A2Z4Y2X2</accession>
<evidence type="ECO:0000313" key="2">
    <source>
        <dbReference type="Proteomes" id="UP000262583"/>
    </source>
</evidence>
<dbReference type="Proteomes" id="UP000262583">
    <property type="component" value="Chromosome"/>
</dbReference>
<dbReference type="AlphaFoldDB" id="A0A2Z4Y2X2"/>
<proteinExistence type="predicted"/>
<organism evidence="1 2">
    <name type="scientific">Sumerlaea chitinivorans</name>
    <dbReference type="NCBI Taxonomy" id="2250252"/>
    <lineage>
        <taxon>Bacteria</taxon>
        <taxon>Candidatus Sumerlaeota</taxon>
        <taxon>Candidatus Sumerlaeia</taxon>
        <taxon>Candidatus Sumerlaeales</taxon>
        <taxon>Candidatus Sumerlaeaceae</taxon>
        <taxon>Candidatus Sumerlaea</taxon>
    </lineage>
</organism>
<reference evidence="1 2" key="1">
    <citation type="submission" date="2018-05" db="EMBL/GenBank/DDBJ databases">
        <title>A metagenomic window into the 2 km-deep terrestrial subsurface aquifer revealed taxonomically and functionally diverse microbial community comprising novel uncultured bacterial lineages.</title>
        <authorList>
            <person name="Kadnikov V.V."/>
            <person name="Mardanov A.V."/>
            <person name="Beletsky A.V."/>
            <person name="Banks D."/>
            <person name="Pimenov N.V."/>
            <person name="Frank Y.A."/>
            <person name="Karnachuk O.V."/>
            <person name="Ravin N.V."/>
        </authorList>
    </citation>
    <scope>NUCLEOTIDE SEQUENCE [LARGE SCALE GENOMIC DNA]</scope>
    <source>
        <strain evidence="1">BY</strain>
    </source>
</reference>
<protein>
    <submittedName>
        <fullName evidence="1">Uncharacterized protein</fullName>
    </submittedName>
</protein>
<gene>
    <name evidence="1" type="ORF">BRCON_0647</name>
</gene>
<evidence type="ECO:0000313" key="1">
    <source>
        <dbReference type="EMBL" id="AXA35424.1"/>
    </source>
</evidence>
<dbReference type="KEGG" id="schv:BRCON_0647"/>